<keyword evidence="10" id="KW-1185">Reference proteome</keyword>
<evidence type="ECO:0000256" key="3">
    <source>
        <dbReference type="ARBA" id="ARBA00022679"/>
    </source>
</evidence>
<reference evidence="9 10" key="1">
    <citation type="journal article" date="2013" name="Genome Announc.">
        <title>Draft Genome Sequence of Arthrobacter crystallopoietes Strain BAB-32, Revealing Genes for Bioremediation.</title>
        <authorList>
            <person name="Joshi M.N."/>
            <person name="Pandit A.S."/>
            <person name="Sharma A."/>
            <person name="Pandya R.V."/>
            <person name="Desai S.M."/>
            <person name="Saxena A.K."/>
            <person name="Bagatharia S.B."/>
        </authorList>
    </citation>
    <scope>NUCLEOTIDE SEQUENCE [LARGE SCALE GENOMIC DNA]</scope>
    <source>
        <strain evidence="9 10">BAB-32</strain>
    </source>
</reference>
<evidence type="ECO:0000256" key="4">
    <source>
        <dbReference type="ARBA" id="ARBA00022741"/>
    </source>
</evidence>
<evidence type="ECO:0000259" key="8">
    <source>
        <dbReference type="PROSITE" id="PS50011"/>
    </source>
</evidence>
<evidence type="ECO:0000256" key="2">
    <source>
        <dbReference type="ARBA" id="ARBA00022527"/>
    </source>
</evidence>
<gene>
    <name evidence="9" type="ORF">D477_021088</name>
</gene>
<dbReference type="SUPFAM" id="SSF56112">
    <property type="entry name" value="Protein kinase-like (PK-like)"/>
    <property type="match status" value="1"/>
</dbReference>
<evidence type="ECO:0000256" key="6">
    <source>
        <dbReference type="ARBA" id="ARBA00022840"/>
    </source>
</evidence>
<evidence type="ECO:0000256" key="1">
    <source>
        <dbReference type="ARBA" id="ARBA00012513"/>
    </source>
</evidence>
<dbReference type="RefSeq" id="WP_005275099.1">
    <property type="nucleotide sequence ID" value="NZ_ANPE02000304.1"/>
</dbReference>
<sequence length="330" mass="35084">MPNMPATEISSAVLNGRYQVGPLIGRGGMGSVYRGIDHVLQRQVAVKVLHRAHDGRQRLDLERQEVLTMARLNHPGLVALYDAGTTPYGGDDVPWLVMELIDGVDLGLQLEAGPLDQRATALLGSRLAATLHYIHNHSTVHRDIKPSNVMLAHYGDDDPQPKLADFGIATLIGQPGLAAGDTTIGTAAYLSLEQVRGGSVGPASDIYSLGLVLLQCLTGEVEYPGPSLESALARLDRPPRIPPDLLPELRALLAAMTAAEEPERPDALDVARTLRNIGGIFQENPAPAPRKIATAGSRPLAPLHLLPSLSTGQLTNATRALAPLNPPVLP</sequence>
<dbReference type="AlphaFoldDB" id="N1UT87"/>
<dbReference type="Gene3D" id="1.10.510.10">
    <property type="entry name" value="Transferase(Phosphotransferase) domain 1"/>
    <property type="match status" value="1"/>
</dbReference>
<keyword evidence="4 7" id="KW-0547">Nucleotide-binding</keyword>
<dbReference type="SMART" id="SM00220">
    <property type="entry name" value="S_TKc"/>
    <property type="match status" value="1"/>
</dbReference>
<feature type="non-terminal residue" evidence="9">
    <location>
        <position position="330"/>
    </location>
</feature>
<dbReference type="EC" id="2.7.11.1" evidence="1"/>
<dbReference type="EMBL" id="ANPE02000304">
    <property type="protein sequence ID" value="EMY32260.1"/>
    <property type="molecule type" value="Genomic_DNA"/>
</dbReference>
<dbReference type="GO" id="GO:0005524">
    <property type="term" value="F:ATP binding"/>
    <property type="evidence" value="ECO:0007669"/>
    <property type="project" value="UniProtKB-UniRule"/>
</dbReference>
<keyword evidence="6 7" id="KW-0067">ATP-binding</keyword>
<keyword evidence="3" id="KW-0808">Transferase</keyword>
<evidence type="ECO:0000313" key="10">
    <source>
        <dbReference type="Proteomes" id="UP000010729"/>
    </source>
</evidence>
<organism evidence="9 10">
    <name type="scientific">Arthrobacter crystallopoietes BAB-32</name>
    <dbReference type="NCBI Taxonomy" id="1246476"/>
    <lineage>
        <taxon>Bacteria</taxon>
        <taxon>Bacillati</taxon>
        <taxon>Actinomycetota</taxon>
        <taxon>Actinomycetes</taxon>
        <taxon>Micrococcales</taxon>
        <taxon>Micrococcaceae</taxon>
        <taxon>Crystallibacter</taxon>
    </lineage>
</organism>
<accession>N1UT87</accession>
<name>N1UT87_9MICC</name>
<dbReference type="PANTHER" id="PTHR43289:SF6">
    <property type="entry name" value="SERINE_THREONINE-PROTEIN KINASE NEKL-3"/>
    <property type="match status" value="1"/>
</dbReference>
<dbReference type="Proteomes" id="UP000010729">
    <property type="component" value="Unassembled WGS sequence"/>
</dbReference>
<comment type="caution">
    <text evidence="9">The sequence shown here is derived from an EMBL/GenBank/DDBJ whole genome shotgun (WGS) entry which is preliminary data.</text>
</comment>
<dbReference type="InterPro" id="IPR011009">
    <property type="entry name" value="Kinase-like_dom_sf"/>
</dbReference>
<dbReference type="InterPro" id="IPR000719">
    <property type="entry name" value="Prot_kinase_dom"/>
</dbReference>
<evidence type="ECO:0000256" key="5">
    <source>
        <dbReference type="ARBA" id="ARBA00022777"/>
    </source>
</evidence>
<dbReference type="PROSITE" id="PS00107">
    <property type="entry name" value="PROTEIN_KINASE_ATP"/>
    <property type="match status" value="1"/>
</dbReference>
<dbReference type="InterPro" id="IPR017441">
    <property type="entry name" value="Protein_kinase_ATP_BS"/>
</dbReference>
<dbReference type="OrthoDB" id="9762169at2"/>
<evidence type="ECO:0000256" key="7">
    <source>
        <dbReference type="PROSITE-ProRule" id="PRU10141"/>
    </source>
</evidence>
<dbReference type="PANTHER" id="PTHR43289">
    <property type="entry name" value="MITOGEN-ACTIVATED PROTEIN KINASE KINASE KINASE 20-RELATED"/>
    <property type="match status" value="1"/>
</dbReference>
<dbReference type="GO" id="GO:0004674">
    <property type="term" value="F:protein serine/threonine kinase activity"/>
    <property type="evidence" value="ECO:0007669"/>
    <property type="project" value="UniProtKB-KW"/>
</dbReference>
<feature type="domain" description="Protein kinase" evidence="8">
    <location>
        <begin position="18"/>
        <end position="277"/>
    </location>
</feature>
<feature type="binding site" evidence="7">
    <location>
        <position position="47"/>
    </location>
    <ligand>
        <name>ATP</name>
        <dbReference type="ChEBI" id="CHEBI:30616"/>
    </ligand>
</feature>
<evidence type="ECO:0000313" key="9">
    <source>
        <dbReference type="EMBL" id="EMY32260.1"/>
    </source>
</evidence>
<dbReference type="Pfam" id="PF00069">
    <property type="entry name" value="Pkinase"/>
    <property type="match status" value="1"/>
</dbReference>
<proteinExistence type="predicted"/>
<dbReference type="Gene3D" id="3.30.200.20">
    <property type="entry name" value="Phosphorylase Kinase, domain 1"/>
    <property type="match status" value="1"/>
</dbReference>
<dbReference type="PROSITE" id="PS50011">
    <property type="entry name" value="PROTEIN_KINASE_DOM"/>
    <property type="match status" value="1"/>
</dbReference>
<keyword evidence="5 9" id="KW-0418">Kinase</keyword>
<protein>
    <recommendedName>
        <fullName evidence="1">non-specific serine/threonine protein kinase</fullName>
        <ecNumber evidence="1">2.7.11.1</ecNumber>
    </recommendedName>
</protein>
<keyword evidence="2" id="KW-0723">Serine/threonine-protein kinase</keyword>
<dbReference type="CDD" id="cd14014">
    <property type="entry name" value="STKc_PknB_like"/>
    <property type="match status" value="1"/>
</dbReference>